<sequence length="67" mass="7136">MLNDLAALAERITLLQEEIATKLNEQTNRAVFTLTQVTVLALPINIVAGFFGMRVGGVPLAGPPLGF</sequence>
<comment type="caution">
    <text evidence="5">The sequence shown here is derived from an EMBL/GenBank/DDBJ whole genome shotgun (WGS) entry which is preliminary data.</text>
</comment>
<proteinExistence type="predicted"/>
<keyword evidence="4" id="KW-0472">Membrane</keyword>
<keyword evidence="2" id="KW-0812">Transmembrane</keyword>
<organism evidence="5">
    <name type="scientific">Cupriavidus taiwanensis</name>
    <dbReference type="NCBI Taxonomy" id="164546"/>
    <lineage>
        <taxon>Bacteria</taxon>
        <taxon>Pseudomonadati</taxon>
        <taxon>Pseudomonadota</taxon>
        <taxon>Betaproteobacteria</taxon>
        <taxon>Burkholderiales</taxon>
        <taxon>Burkholderiaceae</taxon>
        <taxon>Cupriavidus</taxon>
    </lineage>
</organism>
<gene>
    <name evidence="5" type="ORF">CBM2613_B50313</name>
</gene>
<dbReference type="EMBL" id="OFTH01000047">
    <property type="protein sequence ID" value="SOZ73207.1"/>
    <property type="molecule type" value="Genomic_DNA"/>
</dbReference>
<dbReference type="AlphaFoldDB" id="A0A375ECQ6"/>
<accession>A0A375ECQ6</accession>
<dbReference type="GO" id="GO:0046873">
    <property type="term" value="F:metal ion transmembrane transporter activity"/>
    <property type="evidence" value="ECO:0007669"/>
    <property type="project" value="InterPro"/>
</dbReference>
<dbReference type="Pfam" id="PF01544">
    <property type="entry name" value="CorA"/>
    <property type="match status" value="1"/>
</dbReference>
<dbReference type="InterPro" id="IPR045863">
    <property type="entry name" value="CorA_TM1_TM2"/>
</dbReference>
<evidence type="ECO:0000256" key="2">
    <source>
        <dbReference type="ARBA" id="ARBA00022692"/>
    </source>
</evidence>
<reference evidence="5" key="1">
    <citation type="submission" date="2018-01" db="EMBL/GenBank/DDBJ databases">
        <authorList>
            <person name="Clerissi C."/>
        </authorList>
    </citation>
    <scope>NUCLEOTIDE SEQUENCE</scope>
    <source>
        <strain evidence="5">Cupriavidus taiwanensis STM 8556</strain>
    </source>
</reference>
<dbReference type="Gene3D" id="1.20.58.340">
    <property type="entry name" value="Magnesium transport protein CorA, transmembrane region"/>
    <property type="match status" value="1"/>
</dbReference>
<comment type="subcellular location">
    <subcellularLocation>
        <location evidence="1">Membrane</location>
        <topology evidence="1">Multi-pass membrane protein</topology>
    </subcellularLocation>
</comment>
<evidence type="ECO:0000256" key="1">
    <source>
        <dbReference type="ARBA" id="ARBA00004141"/>
    </source>
</evidence>
<evidence type="ECO:0000313" key="5">
    <source>
        <dbReference type="EMBL" id="SOZ73207.1"/>
    </source>
</evidence>
<dbReference type="SUPFAM" id="SSF144083">
    <property type="entry name" value="Magnesium transport protein CorA, transmembrane region"/>
    <property type="match status" value="1"/>
</dbReference>
<name>A0A375ECQ6_9BURK</name>
<dbReference type="GO" id="GO:0016020">
    <property type="term" value="C:membrane"/>
    <property type="evidence" value="ECO:0007669"/>
    <property type="project" value="UniProtKB-SubCell"/>
</dbReference>
<evidence type="ECO:0000256" key="4">
    <source>
        <dbReference type="ARBA" id="ARBA00023136"/>
    </source>
</evidence>
<dbReference type="InterPro" id="IPR002523">
    <property type="entry name" value="MgTranspt_CorA/ZnTranspt_ZntB"/>
</dbReference>
<protein>
    <submittedName>
        <fullName evidence="5">Uncharacterized protein</fullName>
    </submittedName>
</protein>
<dbReference type="Proteomes" id="UP000256952">
    <property type="component" value="Chromosome CBM2613_b"/>
</dbReference>
<keyword evidence="3" id="KW-1133">Transmembrane helix</keyword>
<evidence type="ECO:0000256" key="3">
    <source>
        <dbReference type="ARBA" id="ARBA00022989"/>
    </source>
</evidence>